<keyword evidence="3 7" id="KW-0347">Helicase</keyword>
<dbReference type="RefSeq" id="XP_002767547.1">
    <property type="nucleotide sequence ID" value="XM_002767501.1"/>
</dbReference>
<feature type="domain" description="Helicase ATP-binding" evidence="5">
    <location>
        <begin position="49"/>
        <end position="224"/>
    </location>
</feature>
<dbReference type="SMART" id="SM00487">
    <property type="entry name" value="DEXDc"/>
    <property type="match status" value="1"/>
</dbReference>
<dbReference type="InterPro" id="IPR014001">
    <property type="entry name" value="Helicase_ATP-bd"/>
</dbReference>
<feature type="domain" description="Helicase C-terminal" evidence="6">
    <location>
        <begin position="261"/>
        <end position="406"/>
    </location>
</feature>
<dbReference type="Proteomes" id="UP000007800">
    <property type="component" value="Unassembled WGS sequence"/>
</dbReference>
<dbReference type="CDD" id="cd00268">
    <property type="entry name" value="DEADc"/>
    <property type="match status" value="1"/>
</dbReference>
<gene>
    <name evidence="7" type="ORF">Pmar_PMAR017123</name>
</gene>
<dbReference type="CDD" id="cd18787">
    <property type="entry name" value="SF2_C_DEAD"/>
    <property type="match status" value="1"/>
</dbReference>
<dbReference type="Pfam" id="PF00271">
    <property type="entry name" value="Helicase_C"/>
    <property type="match status" value="1"/>
</dbReference>
<proteinExistence type="predicted"/>
<dbReference type="GO" id="GO:0005829">
    <property type="term" value="C:cytosol"/>
    <property type="evidence" value="ECO:0007669"/>
    <property type="project" value="TreeGrafter"/>
</dbReference>
<dbReference type="InterPro" id="IPR044742">
    <property type="entry name" value="DEAD/DEAH_RhlB"/>
</dbReference>
<evidence type="ECO:0000259" key="6">
    <source>
        <dbReference type="PROSITE" id="PS51194"/>
    </source>
</evidence>
<evidence type="ECO:0000256" key="3">
    <source>
        <dbReference type="ARBA" id="ARBA00022806"/>
    </source>
</evidence>
<dbReference type="GO" id="GO:0003724">
    <property type="term" value="F:RNA helicase activity"/>
    <property type="evidence" value="ECO:0007669"/>
    <property type="project" value="TreeGrafter"/>
</dbReference>
<dbReference type="InterPro" id="IPR001650">
    <property type="entry name" value="Helicase_C-like"/>
</dbReference>
<dbReference type="Gene3D" id="3.40.50.300">
    <property type="entry name" value="P-loop containing nucleotide triphosphate hydrolases"/>
    <property type="match status" value="2"/>
</dbReference>
<dbReference type="PROSITE" id="PS51192">
    <property type="entry name" value="HELICASE_ATP_BIND_1"/>
    <property type="match status" value="1"/>
</dbReference>
<reference evidence="7 8" key="1">
    <citation type="submission" date="2008-07" db="EMBL/GenBank/DDBJ databases">
        <authorList>
            <person name="El-Sayed N."/>
            <person name="Caler E."/>
            <person name="Inman J."/>
            <person name="Amedeo P."/>
            <person name="Hass B."/>
            <person name="Wortman J."/>
        </authorList>
    </citation>
    <scope>NUCLEOTIDE SEQUENCE [LARGE SCALE GENOMIC DNA]</scope>
    <source>
        <strain evidence="8">ATCC 50983 / TXsc</strain>
    </source>
</reference>
<dbReference type="EMBL" id="GG685191">
    <property type="protein sequence ID" value="EER00265.1"/>
    <property type="molecule type" value="Genomic_DNA"/>
</dbReference>
<keyword evidence="4" id="KW-0067">ATP-binding</keyword>
<evidence type="ECO:0000259" key="5">
    <source>
        <dbReference type="PROSITE" id="PS51192"/>
    </source>
</evidence>
<dbReference type="PROSITE" id="PS51194">
    <property type="entry name" value="HELICASE_CTER"/>
    <property type="match status" value="1"/>
</dbReference>
<dbReference type="GO" id="GO:0005524">
    <property type="term" value="F:ATP binding"/>
    <property type="evidence" value="ECO:0007669"/>
    <property type="project" value="UniProtKB-KW"/>
</dbReference>
<sequence>MLWASSRSFSTTIDKLASLDTAGFLSHGVRNALRAMGFTGLTSIQEKSFEPIVKGQPFIGRARTGTGKTLAYLLPITERLRNERFSGPGAAIVVLPSRELSRQVASVLLSLLPQATVVLATGGHGNMKALVREIENSNPEIVIGTPGRIVQLVTNGAIPVGRIRIVVLDEADAVLKDGTKTSAHVESLLAQVKPFSPQTVVFSASMSDVVVRKVSEIGGANSVKVDLVASGFSYRQPATVRSTIHRMIRLPERANLTRYRGLCHVLRGLAADSQALIFANTTKEALAIARHPAVEGLGVKPLHSEMPQSQRDWLLNSFRGRRIRFLVTTDLLSRGIDLPGLQYVILFRPPEDPTAYVHRAGRTGRAGDEGEVITLYDKSDWPMMQKIMETTKQNFENSSLPTEEELRSHAYAAVATEILSVPSNSWKCLEAIARDLVTEGKAREVLARVVSLLNTDAQLQPKKSKVSLYSGVPDFTAVLISDFDHTLYPSVEALQSRVPCPLERVRKAEAGWVADVANSNVDYLMKSGVVEVNILDRVPKTFDAEKTRKAKGRGVPWRHARELTKLRAARIRHKRESRKSQLQQSMRIT</sequence>
<dbReference type="InterPro" id="IPR027417">
    <property type="entry name" value="P-loop_NTPase"/>
</dbReference>
<evidence type="ECO:0000256" key="1">
    <source>
        <dbReference type="ARBA" id="ARBA00022741"/>
    </source>
</evidence>
<dbReference type="PANTHER" id="PTHR47959:SF1">
    <property type="entry name" value="ATP-DEPENDENT RNA HELICASE DBPA"/>
    <property type="match status" value="1"/>
</dbReference>
<dbReference type="SUPFAM" id="SSF52540">
    <property type="entry name" value="P-loop containing nucleoside triphosphate hydrolases"/>
    <property type="match status" value="1"/>
</dbReference>
<dbReference type="InParanoid" id="C5LSM4"/>
<dbReference type="AlphaFoldDB" id="C5LSM4"/>
<dbReference type="OMA" id="GECITIY"/>
<dbReference type="OrthoDB" id="10256233at2759"/>
<dbReference type="GO" id="GO:0003676">
    <property type="term" value="F:nucleic acid binding"/>
    <property type="evidence" value="ECO:0007669"/>
    <property type="project" value="InterPro"/>
</dbReference>
<keyword evidence="1" id="KW-0547">Nucleotide-binding</keyword>
<keyword evidence="2" id="KW-0378">Hydrolase</keyword>
<evidence type="ECO:0000256" key="4">
    <source>
        <dbReference type="ARBA" id="ARBA00022840"/>
    </source>
</evidence>
<evidence type="ECO:0000256" key="2">
    <source>
        <dbReference type="ARBA" id="ARBA00022801"/>
    </source>
</evidence>
<dbReference type="GeneID" id="9050007"/>
<keyword evidence="8" id="KW-1185">Reference proteome</keyword>
<protein>
    <submittedName>
        <fullName evidence="7">DEAD/DEAH box helicase, putative</fullName>
    </submittedName>
</protein>
<evidence type="ECO:0000313" key="7">
    <source>
        <dbReference type="EMBL" id="EER00265.1"/>
    </source>
</evidence>
<name>C5LSM4_PERM5</name>
<accession>C5LSM4</accession>
<dbReference type="GO" id="GO:0016787">
    <property type="term" value="F:hydrolase activity"/>
    <property type="evidence" value="ECO:0007669"/>
    <property type="project" value="UniProtKB-KW"/>
</dbReference>
<dbReference type="InterPro" id="IPR050079">
    <property type="entry name" value="DEAD_box_RNA_helicase"/>
</dbReference>
<dbReference type="Pfam" id="PF00270">
    <property type="entry name" value="DEAD"/>
    <property type="match status" value="1"/>
</dbReference>
<dbReference type="SMART" id="SM00490">
    <property type="entry name" value="HELICc"/>
    <property type="match status" value="1"/>
</dbReference>
<dbReference type="InterPro" id="IPR011545">
    <property type="entry name" value="DEAD/DEAH_box_helicase_dom"/>
</dbReference>
<organism evidence="8">
    <name type="scientific">Perkinsus marinus (strain ATCC 50983 / TXsc)</name>
    <dbReference type="NCBI Taxonomy" id="423536"/>
    <lineage>
        <taxon>Eukaryota</taxon>
        <taxon>Sar</taxon>
        <taxon>Alveolata</taxon>
        <taxon>Perkinsozoa</taxon>
        <taxon>Perkinsea</taxon>
        <taxon>Perkinsida</taxon>
        <taxon>Perkinsidae</taxon>
        <taxon>Perkinsus</taxon>
    </lineage>
</organism>
<evidence type="ECO:0000313" key="8">
    <source>
        <dbReference type="Proteomes" id="UP000007800"/>
    </source>
</evidence>
<dbReference type="PANTHER" id="PTHR47959">
    <property type="entry name" value="ATP-DEPENDENT RNA HELICASE RHLE-RELATED"/>
    <property type="match status" value="1"/>
</dbReference>